<dbReference type="Proteomes" id="UP001582793">
    <property type="component" value="Unassembled WGS sequence"/>
</dbReference>
<proteinExistence type="predicted"/>
<organism evidence="1 2">
    <name type="scientific">Polymorphospora lycopeni</name>
    <dbReference type="NCBI Taxonomy" id="3140240"/>
    <lineage>
        <taxon>Bacteria</taxon>
        <taxon>Bacillati</taxon>
        <taxon>Actinomycetota</taxon>
        <taxon>Actinomycetes</taxon>
        <taxon>Micromonosporales</taxon>
        <taxon>Micromonosporaceae</taxon>
        <taxon>Polymorphospora</taxon>
    </lineage>
</organism>
<accession>A0ABV5CI14</accession>
<sequence length="82" mass="9244">MISSGRHPKKEIADALRRADGAGLLVKQIHRGHRWGEVICTYCQARRSVWTTPRDPGTHAKQIDRFALDHRHPLPLGEDAPS</sequence>
<reference evidence="1 2" key="1">
    <citation type="submission" date="2024-04" db="EMBL/GenBank/DDBJ databases">
        <title>Polymorphospora sp. isolated from Baiyangdian Lake in Xiong'an New Area.</title>
        <authorList>
            <person name="Zhang X."/>
            <person name="Liu J."/>
        </authorList>
    </citation>
    <scope>NUCLEOTIDE SEQUENCE [LARGE SCALE GENOMIC DNA]</scope>
    <source>
        <strain evidence="1 2">2-325</strain>
    </source>
</reference>
<evidence type="ECO:0000313" key="1">
    <source>
        <dbReference type="EMBL" id="MFB6391633.1"/>
    </source>
</evidence>
<comment type="caution">
    <text evidence="1">The sequence shown here is derived from an EMBL/GenBank/DDBJ whole genome shotgun (WGS) entry which is preliminary data.</text>
</comment>
<evidence type="ECO:0000313" key="2">
    <source>
        <dbReference type="Proteomes" id="UP001582793"/>
    </source>
</evidence>
<keyword evidence="2" id="KW-1185">Reference proteome</keyword>
<gene>
    <name evidence="1" type="ORF">AAFH96_00750</name>
</gene>
<dbReference type="RefSeq" id="WP_375732644.1">
    <property type="nucleotide sequence ID" value="NZ_JBCGDC010000002.1"/>
</dbReference>
<protein>
    <submittedName>
        <fullName evidence="1">Uncharacterized protein</fullName>
    </submittedName>
</protein>
<name>A0ABV5CI14_9ACTN</name>
<dbReference type="EMBL" id="JBCGDC010000002">
    <property type="protein sequence ID" value="MFB6391633.1"/>
    <property type="molecule type" value="Genomic_DNA"/>
</dbReference>